<keyword evidence="2" id="KW-1185">Reference proteome</keyword>
<dbReference type="AlphaFoldDB" id="A0A2R5GWA9"/>
<organism evidence="1 2">
    <name type="scientific">Hondaea fermentalgiana</name>
    <dbReference type="NCBI Taxonomy" id="2315210"/>
    <lineage>
        <taxon>Eukaryota</taxon>
        <taxon>Sar</taxon>
        <taxon>Stramenopiles</taxon>
        <taxon>Bigyra</taxon>
        <taxon>Labyrinthulomycetes</taxon>
        <taxon>Thraustochytrida</taxon>
        <taxon>Thraustochytriidae</taxon>
        <taxon>Hondaea</taxon>
    </lineage>
</organism>
<reference evidence="1 2" key="1">
    <citation type="submission" date="2017-12" db="EMBL/GenBank/DDBJ databases">
        <title>Sequencing, de novo assembly and annotation of complete genome of a new Thraustochytrid species, strain FCC1311.</title>
        <authorList>
            <person name="Sedici K."/>
            <person name="Godart F."/>
            <person name="Aiese Cigliano R."/>
            <person name="Sanseverino W."/>
            <person name="Barakat M."/>
            <person name="Ortet P."/>
            <person name="Marechal E."/>
            <person name="Cagnac O."/>
            <person name="Amato A."/>
        </authorList>
    </citation>
    <scope>NUCLEOTIDE SEQUENCE [LARGE SCALE GENOMIC DNA]</scope>
</reference>
<comment type="caution">
    <text evidence="1">The sequence shown here is derived from an EMBL/GenBank/DDBJ whole genome shotgun (WGS) entry which is preliminary data.</text>
</comment>
<evidence type="ECO:0000313" key="1">
    <source>
        <dbReference type="EMBL" id="GBG35120.1"/>
    </source>
</evidence>
<feature type="non-terminal residue" evidence="1">
    <location>
        <position position="1"/>
    </location>
</feature>
<proteinExistence type="predicted"/>
<accession>A0A2R5GWA9</accession>
<name>A0A2R5GWA9_9STRA</name>
<protein>
    <submittedName>
        <fullName evidence="1">Uncharacterized protein</fullName>
    </submittedName>
</protein>
<gene>
    <name evidence="1" type="ORF">FCC1311_113432</name>
</gene>
<dbReference type="EMBL" id="BEYU01000317">
    <property type="protein sequence ID" value="GBG35120.1"/>
    <property type="molecule type" value="Genomic_DNA"/>
</dbReference>
<dbReference type="Proteomes" id="UP000241890">
    <property type="component" value="Unassembled WGS sequence"/>
</dbReference>
<sequence length="332" mass="36184">TGLALDGDGLCQYCGWGKKIWCTNQGEDICRNGLTPAEDGTCQACGSNGQHQCGIMGTHIAEKWDLGSSGEYFDLLKDAFYFKPVNDDQYIVTKENRGDAHLGDVAFASTIESDITSPMIVNLDFDFPFYGTMYSSLCLSPQGHLVFTGTDVQVQDCALVENTAITLDTHYSAKRISFNFNSWVPECTSNGVGCIGAKQGVLTDGRKFMMVKLLNVIDETGLWQDKLEETWAQITLRIIDDGEIQMYTRAGRSRDGIMGLSPGYPPLSFDDVNFSGEFCKPGTTPIGDGTCAKCGGKNQPICRNSNADSPCKNNFVQETDGDGKKTGYCVRA</sequence>
<evidence type="ECO:0000313" key="2">
    <source>
        <dbReference type="Proteomes" id="UP000241890"/>
    </source>
</evidence>
<dbReference type="InParanoid" id="A0A2R5GWA9"/>